<dbReference type="Proteomes" id="UP000036681">
    <property type="component" value="Unplaced"/>
</dbReference>
<organism evidence="2 3">
    <name type="scientific">Ascaris lumbricoides</name>
    <name type="common">Giant roundworm</name>
    <dbReference type="NCBI Taxonomy" id="6252"/>
    <lineage>
        <taxon>Eukaryota</taxon>
        <taxon>Metazoa</taxon>
        <taxon>Ecdysozoa</taxon>
        <taxon>Nematoda</taxon>
        <taxon>Chromadorea</taxon>
        <taxon>Rhabditida</taxon>
        <taxon>Spirurina</taxon>
        <taxon>Ascaridomorpha</taxon>
        <taxon>Ascaridoidea</taxon>
        <taxon>Ascarididae</taxon>
        <taxon>Ascaris</taxon>
    </lineage>
</organism>
<reference evidence="3" key="1">
    <citation type="submission" date="2017-02" db="UniProtKB">
        <authorList>
            <consortium name="WormBaseParasite"/>
        </authorList>
    </citation>
    <scope>IDENTIFICATION</scope>
</reference>
<evidence type="ECO:0000313" key="2">
    <source>
        <dbReference type="Proteomes" id="UP000036681"/>
    </source>
</evidence>
<keyword evidence="2" id="KW-1185">Reference proteome</keyword>
<sequence length="113" mass="13360">MQIQQQCNYHQFEISSAEQRKVRWAAINFYTVYEDEMIFLAEREQDTARSTSRPNKQPRRPLSLALHMAVCAEFNEIVMQNMMKRKQKLVDQTVDGHQRSQTLAQPDITQQET</sequence>
<proteinExistence type="predicted"/>
<accession>A0A0M3IDK4</accession>
<dbReference type="WBParaSite" id="ALUE_0001611301-mRNA-1">
    <property type="protein sequence ID" value="ALUE_0001611301-mRNA-1"/>
    <property type="gene ID" value="ALUE_0001611301"/>
</dbReference>
<dbReference type="AlphaFoldDB" id="A0A0M3IDK4"/>
<evidence type="ECO:0000313" key="3">
    <source>
        <dbReference type="WBParaSite" id="ALUE_0001611301-mRNA-1"/>
    </source>
</evidence>
<feature type="compositionally biased region" description="Polar residues" evidence="1">
    <location>
        <begin position="99"/>
        <end position="113"/>
    </location>
</feature>
<name>A0A0M3IDK4_ASCLU</name>
<evidence type="ECO:0000256" key="1">
    <source>
        <dbReference type="SAM" id="MobiDB-lite"/>
    </source>
</evidence>
<protein>
    <submittedName>
        <fullName evidence="3">Tyrosine-protein phosphatase domain-containing protein</fullName>
    </submittedName>
</protein>
<feature type="region of interest" description="Disordered" evidence="1">
    <location>
        <begin position="89"/>
        <end position="113"/>
    </location>
</feature>